<evidence type="ECO:0000313" key="4">
    <source>
        <dbReference type="Proteomes" id="UP000178370"/>
    </source>
</evidence>
<comment type="caution">
    <text evidence="3">The sequence shown here is derived from an EMBL/GenBank/DDBJ whole genome shotgun (WGS) entry which is preliminary data.</text>
</comment>
<proteinExistence type="predicted"/>
<keyword evidence="2" id="KW-0812">Transmembrane</keyword>
<feature type="region of interest" description="Disordered" evidence="1">
    <location>
        <begin position="41"/>
        <end position="80"/>
    </location>
</feature>
<dbReference type="STRING" id="1798482.A2763_00215"/>
<feature type="compositionally biased region" description="Polar residues" evidence="1">
    <location>
        <begin position="54"/>
        <end position="75"/>
    </location>
</feature>
<reference evidence="3 4" key="1">
    <citation type="journal article" date="2016" name="Nat. Commun.">
        <title>Thousands of microbial genomes shed light on interconnected biogeochemical processes in an aquifer system.</title>
        <authorList>
            <person name="Anantharaman K."/>
            <person name="Brown C.T."/>
            <person name="Hug L.A."/>
            <person name="Sharon I."/>
            <person name="Castelle C.J."/>
            <person name="Probst A.J."/>
            <person name="Thomas B.C."/>
            <person name="Singh A."/>
            <person name="Wilkins M.J."/>
            <person name="Karaoz U."/>
            <person name="Brodie E.L."/>
            <person name="Williams K.H."/>
            <person name="Hubbard S.S."/>
            <person name="Banfield J.F."/>
        </authorList>
    </citation>
    <scope>NUCLEOTIDE SEQUENCE [LARGE SCALE GENOMIC DNA]</scope>
</reference>
<accession>A0A1F6CPD6</accession>
<protein>
    <submittedName>
        <fullName evidence="3">Uncharacterized protein</fullName>
    </submittedName>
</protein>
<evidence type="ECO:0000313" key="3">
    <source>
        <dbReference type="EMBL" id="OGG51015.1"/>
    </source>
</evidence>
<keyword evidence="2" id="KW-0472">Membrane</keyword>
<evidence type="ECO:0000256" key="1">
    <source>
        <dbReference type="SAM" id="MobiDB-lite"/>
    </source>
</evidence>
<name>A0A1F6CPD6_9BACT</name>
<sequence length="462" mass="49355">MKARAIIEYILAALIVLILGALSGWYFFLRTQTQSTQAQSAARGYETEIPSASGVESTASVPETESAPQKQTPQASMPAPGEGFLSRMWNALMGRGTGVSEPAGSVSFGEAASFSNAALQIQTAPAQARPQQLWQVQNKPVAGMAFVQIGGNTRLRYVERSSGHVFDADPETGSIVRLTNTLMPKIYEAIITENHIIVRSLDAGDAITTFVGSIATSTQEDGATSTMRALAGVQLAKNIMYVSADPRSTALFYTVKDTDGVLGIRSEWNGTKQKQIFRSALMNWRSTLLQDGRTILAQAPLDSTLTHAYELKGDGSLVRLLDPAPGLTILPRSGGALLWGSSSGGSLGLFVKVNPSASSVQLPIRTIADKCVWAKADSPIAYCGVPQGIVARNFIDEWYRGAAHSSDAIWRVDAGAGSAELVYAPPTGTSIDVENLTLDSKGDYLSFTNAADKSLWLFRLVK</sequence>
<keyword evidence="2" id="KW-1133">Transmembrane helix</keyword>
<feature type="transmembrane region" description="Helical" evidence="2">
    <location>
        <begin position="7"/>
        <end position="28"/>
    </location>
</feature>
<dbReference type="AlphaFoldDB" id="A0A1F6CPD6"/>
<evidence type="ECO:0000256" key="2">
    <source>
        <dbReference type="SAM" id="Phobius"/>
    </source>
</evidence>
<gene>
    <name evidence="3" type="ORF">A2763_00215</name>
</gene>
<dbReference type="Proteomes" id="UP000178370">
    <property type="component" value="Unassembled WGS sequence"/>
</dbReference>
<organism evidence="3 4">
    <name type="scientific">Candidatus Kaiserbacteria bacterium RIFCSPHIGHO2_01_FULL_54_36</name>
    <dbReference type="NCBI Taxonomy" id="1798482"/>
    <lineage>
        <taxon>Bacteria</taxon>
        <taxon>Candidatus Kaiseribacteriota</taxon>
    </lineage>
</organism>
<dbReference type="EMBL" id="MFKV01000004">
    <property type="protein sequence ID" value="OGG51015.1"/>
    <property type="molecule type" value="Genomic_DNA"/>
</dbReference>